<evidence type="ECO:0000256" key="4">
    <source>
        <dbReference type="ARBA" id="ARBA00022600"/>
    </source>
</evidence>
<organism evidence="8 9">
    <name type="scientific">Muntiacus muntjak</name>
    <name type="common">Barking deer</name>
    <name type="synonym">Indian muntjac</name>
    <dbReference type="NCBI Taxonomy" id="9888"/>
    <lineage>
        <taxon>Eukaryota</taxon>
        <taxon>Metazoa</taxon>
        <taxon>Chordata</taxon>
        <taxon>Craniata</taxon>
        <taxon>Vertebrata</taxon>
        <taxon>Euteleostomi</taxon>
        <taxon>Mammalia</taxon>
        <taxon>Eutheria</taxon>
        <taxon>Laurasiatheria</taxon>
        <taxon>Artiodactyla</taxon>
        <taxon>Ruminantia</taxon>
        <taxon>Pecora</taxon>
        <taxon>Cervidae</taxon>
        <taxon>Muntiacinae</taxon>
        <taxon>Muntiacus</taxon>
    </lineage>
</organism>
<sequence>MAASTASQRPMEGILRNESSTTSSLSKRSQKWDEMNMLATSSSRRSLWFSEDRLPSTPSHSMVGDEADALSGSETAEALSPDILAPRRAATAAAESSKPKCRVSEPESTRQFEMKRKLHYSEGLTVKLARQLISKDRNDEEGDEEMSETAARESMDMEESSQGSATSDQLRNKSEFIEETFFNTVIVKYKLYYFNILLLVLYNHDLSTKIRTSYYILPRVK</sequence>
<dbReference type="GO" id="GO:0009966">
    <property type="term" value="P:regulation of signal transduction"/>
    <property type="evidence" value="ECO:0007669"/>
    <property type="project" value="InterPro"/>
</dbReference>
<gene>
    <name evidence="8" type="ORF">FD754_006256</name>
</gene>
<comment type="similarity">
    <text evidence="2">Belongs to the protein phosphatase inhibitor 2 family.</text>
</comment>
<name>A0A5N3WK16_MUNMU</name>
<dbReference type="PANTHER" id="PTHR12398:SF35">
    <property type="entry name" value="PROTEIN PHOSPHATASE INHIBITOR 2-RELATED"/>
    <property type="match status" value="1"/>
</dbReference>
<feature type="region of interest" description="Disordered" evidence="7">
    <location>
        <begin position="1"/>
        <end position="32"/>
    </location>
</feature>
<evidence type="ECO:0000256" key="5">
    <source>
        <dbReference type="ARBA" id="ARBA00023272"/>
    </source>
</evidence>
<proteinExistence type="inferred from homology"/>
<evidence type="ECO:0000256" key="3">
    <source>
        <dbReference type="ARBA" id="ARBA00022553"/>
    </source>
</evidence>
<dbReference type="AlphaFoldDB" id="A0A5N3WK16"/>
<keyword evidence="6" id="KW-0119">Carbohydrate metabolism</keyword>
<keyword evidence="3" id="KW-0597">Phosphoprotein</keyword>
<dbReference type="Proteomes" id="UP000326458">
    <property type="component" value="Unassembled WGS sequence"/>
</dbReference>
<evidence type="ECO:0000256" key="6">
    <source>
        <dbReference type="ARBA" id="ARBA00023277"/>
    </source>
</evidence>
<dbReference type="InterPro" id="IPR007062">
    <property type="entry name" value="PPI-2"/>
</dbReference>
<dbReference type="Pfam" id="PF04979">
    <property type="entry name" value="IPP-2"/>
    <property type="match status" value="1"/>
</dbReference>
<comment type="caution">
    <text evidence="8">The sequence shown here is derived from an EMBL/GenBank/DDBJ whole genome shotgun (WGS) entry which is preliminary data.</text>
</comment>
<dbReference type="GO" id="GO:0004864">
    <property type="term" value="F:protein phosphatase inhibitor activity"/>
    <property type="evidence" value="ECO:0007669"/>
    <property type="project" value="UniProtKB-KW"/>
</dbReference>
<evidence type="ECO:0000256" key="1">
    <source>
        <dbReference type="ARBA" id="ARBA00002900"/>
    </source>
</evidence>
<keyword evidence="5" id="KW-0650">Protein phosphatase inhibitor</keyword>
<evidence type="ECO:0000313" key="8">
    <source>
        <dbReference type="EMBL" id="KAB0362100.1"/>
    </source>
</evidence>
<reference evidence="8 9" key="1">
    <citation type="submission" date="2019-06" db="EMBL/GenBank/DDBJ databases">
        <title>Discovery of a novel chromosome fission-fusion reversal in muntjac.</title>
        <authorList>
            <person name="Mudd A.B."/>
            <person name="Bredeson J.V."/>
            <person name="Baum R."/>
            <person name="Hockemeyer D."/>
            <person name="Rokhsar D.S."/>
        </authorList>
    </citation>
    <scope>NUCLEOTIDE SEQUENCE [LARGE SCALE GENOMIC DNA]</scope>
    <source>
        <strain evidence="8">UTSW_UCB_Mm</strain>
        <tissue evidence="8">Fibroblast cell line</tissue>
    </source>
</reference>
<protein>
    <submittedName>
        <fullName evidence="8">Uncharacterized protein</fullName>
    </submittedName>
</protein>
<evidence type="ECO:0000313" key="9">
    <source>
        <dbReference type="Proteomes" id="UP000326458"/>
    </source>
</evidence>
<evidence type="ECO:0000256" key="7">
    <source>
        <dbReference type="SAM" id="MobiDB-lite"/>
    </source>
</evidence>
<dbReference type="GO" id="GO:0005977">
    <property type="term" value="P:glycogen metabolic process"/>
    <property type="evidence" value="ECO:0007669"/>
    <property type="project" value="UniProtKB-KW"/>
</dbReference>
<dbReference type="Gene3D" id="6.10.250.1050">
    <property type="match status" value="2"/>
</dbReference>
<comment type="function">
    <text evidence="1">Inhibitor of protein-phosphatase 1.</text>
</comment>
<keyword evidence="4" id="KW-0321">Glycogen metabolism</keyword>
<feature type="compositionally biased region" description="Polar residues" evidence="7">
    <location>
        <begin position="160"/>
        <end position="169"/>
    </location>
</feature>
<accession>A0A5N3WK16</accession>
<keyword evidence="9" id="KW-1185">Reference proteome</keyword>
<feature type="region of interest" description="Disordered" evidence="7">
    <location>
        <begin position="50"/>
        <end position="109"/>
    </location>
</feature>
<evidence type="ECO:0000256" key="2">
    <source>
        <dbReference type="ARBA" id="ARBA00005472"/>
    </source>
</evidence>
<feature type="region of interest" description="Disordered" evidence="7">
    <location>
        <begin position="133"/>
        <end position="169"/>
    </location>
</feature>
<dbReference type="EMBL" id="VCEA01000001">
    <property type="protein sequence ID" value="KAB0362100.1"/>
    <property type="molecule type" value="Genomic_DNA"/>
</dbReference>
<dbReference type="PANTHER" id="PTHR12398">
    <property type="entry name" value="PROTEIN PHOSPHATASE INHIBITOR"/>
    <property type="match status" value="1"/>
</dbReference>